<evidence type="ECO:0000313" key="1">
    <source>
        <dbReference type="EMBL" id="KRO26160.1"/>
    </source>
</evidence>
<proteinExistence type="predicted"/>
<gene>
    <name evidence="1" type="ORF">IV88_GL000620</name>
</gene>
<reference evidence="1 2" key="1">
    <citation type="journal article" date="2015" name="Genome Announc.">
        <title>Expanding the biotechnology potential of lactobacilli through comparative genomics of 213 strains and associated genera.</title>
        <authorList>
            <person name="Sun Z."/>
            <person name="Harris H.M."/>
            <person name="McCann A."/>
            <person name="Guo C."/>
            <person name="Argimon S."/>
            <person name="Zhang W."/>
            <person name="Yang X."/>
            <person name="Jeffery I.B."/>
            <person name="Cooney J.C."/>
            <person name="Kagawa T.F."/>
            <person name="Liu W."/>
            <person name="Song Y."/>
            <person name="Salvetti E."/>
            <person name="Wrobel A."/>
            <person name="Rasinkangas P."/>
            <person name="Parkhill J."/>
            <person name="Rea M.C."/>
            <person name="O'Sullivan O."/>
            <person name="Ritari J."/>
            <person name="Douillard F.P."/>
            <person name="Paul Ross R."/>
            <person name="Yang R."/>
            <person name="Briner A.E."/>
            <person name="Felis G.E."/>
            <person name="de Vos W.M."/>
            <person name="Barrangou R."/>
            <person name="Klaenhammer T.R."/>
            <person name="Caufield P.W."/>
            <person name="Cui Y."/>
            <person name="Zhang H."/>
            <person name="O'Toole P.W."/>
        </authorList>
    </citation>
    <scope>NUCLEOTIDE SEQUENCE [LARGE SCALE GENOMIC DNA]</scope>
    <source>
        <strain evidence="1 2">DSM 23026</strain>
    </source>
</reference>
<dbReference type="EMBL" id="JQCQ01000002">
    <property type="protein sequence ID" value="KRO26160.1"/>
    <property type="molecule type" value="Genomic_DNA"/>
</dbReference>
<comment type="caution">
    <text evidence="1">The sequence shown here is derived from an EMBL/GenBank/DDBJ whole genome shotgun (WGS) entry which is preliminary data.</text>
</comment>
<dbReference type="InterPro" id="IPR036388">
    <property type="entry name" value="WH-like_DNA-bd_sf"/>
</dbReference>
<dbReference type="PATRIC" id="fig|480391.4.peg.628"/>
<dbReference type="RefSeq" id="WP_247594464.1">
    <property type="nucleotide sequence ID" value="NZ_CP159610.1"/>
</dbReference>
<sequence length="93" mass="11107">MQIKQLTKQRLVLHRRYSTIRLTESGQQMAENFSNRYNVWEDFCEFALDSDSFNYQDIIELCELSSPRVLTALEKYVSKISRKEDQTYESTIE</sequence>
<dbReference type="Proteomes" id="UP000051249">
    <property type="component" value="Unassembled WGS sequence"/>
</dbReference>
<accession>A0A0R2NP11</accession>
<organism evidence="1 2">
    <name type="scientific">Pediococcus argentinicus</name>
    <dbReference type="NCBI Taxonomy" id="480391"/>
    <lineage>
        <taxon>Bacteria</taxon>
        <taxon>Bacillati</taxon>
        <taxon>Bacillota</taxon>
        <taxon>Bacilli</taxon>
        <taxon>Lactobacillales</taxon>
        <taxon>Lactobacillaceae</taxon>
        <taxon>Pediococcus</taxon>
    </lineage>
</organism>
<dbReference type="AlphaFoldDB" id="A0A0R2NP11"/>
<keyword evidence="2" id="KW-1185">Reference proteome</keyword>
<protein>
    <submittedName>
        <fullName evidence="1">Uncharacterized protein</fullName>
    </submittedName>
</protein>
<dbReference type="Gene3D" id="1.10.10.10">
    <property type="entry name" value="Winged helix-like DNA-binding domain superfamily/Winged helix DNA-binding domain"/>
    <property type="match status" value="1"/>
</dbReference>
<evidence type="ECO:0000313" key="2">
    <source>
        <dbReference type="Proteomes" id="UP000051249"/>
    </source>
</evidence>
<name>A0A0R2NP11_9LACO</name>